<organism evidence="2 3">
    <name type="scientific">Vibrio hyugaensis</name>
    <dbReference type="NCBI Taxonomy" id="1534743"/>
    <lineage>
        <taxon>Bacteria</taxon>
        <taxon>Pseudomonadati</taxon>
        <taxon>Pseudomonadota</taxon>
        <taxon>Gammaproteobacteria</taxon>
        <taxon>Vibrionales</taxon>
        <taxon>Vibrionaceae</taxon>
        <taxon>Vibrio</taxon>
    </lineage>
</organism>
<gene>
    <name evidence="2" type="ORF">GCM10007906_15500</name>
</gene>
<keyword evidence="3" id="KW-1185">Reference proteome</keyword>
<reference evidence="3" key="1">
    <citation type="journal article" date="2019" name="Int. J. Syst. Evol. Microbiol.">
        <title>The Global Catalogue of Microorganisms (GCM) 10K type strain sequencing project: providing services to taxonomists for standard genome sequencing and annotation.</title>
        <authorList>
            <consortium name="The Broad Institute Genomics Platform"/>
            <consortium name="The Broad Institute Genome Sequencing Center for Infectious Disease"/>
            <person name="Wu L."/>
            <person name="Ma J."/>
        </authorList>
    </citation>
    <scope>NUCLEOTIDE SEQUENCE [LARGE SCALE GENOMIC DNA]</scope>
    <source>
        <strain evidence="3">NBRC 110633</strain>
    </source>
</reference>
<accession>A0ABQ5XZ63</accession>
<proteinExistence type="predicted"/>
<evidence type="ECO:0008006" key="4">
    <source>
        <dbReference type="Google" id="ProtNLM"/>
    </source>
</evidence>
<comment type="caution">
    <text evidence="2">The sequence shown here is derived from an EMBL/GenBank/DDBJ whole genome shotgun (WGS) entry which is preliminary data.</text>
</comment>
<dbReference type="Proteomes" id="UP001156669">
    <property type="component" value="Unassembled WGS sequence"/>
</dbReference>
<dbReference type="Gene3D" id="1.25.40.10">
    <property type="entry name" value="Tetratricopeptide repeat domain"/>
    <property type="match status" value="1"/>
</dbReference>
<name>A0ABQ5XZ63_9VIBR</name>
<keyword evidence="1" id="KW-0802">TPR repeat</keyword>
<dbReference type="InterPro" id="IPR011990">
    <property type="entry name" value="TPR-like_helical_dom_sf"/>
</dbReference>
<sequence>MSFSYQHLGKLYVEQGRLSEAEALFNDALNIRQKYDKPLLKASTLKALRGLEALRKHNTRNANES</sequence>
<feature type="repeat" description="TPR" evidence="1">
    <location>
        <begin position="2"/>
        <end position="35"/>
    </location>
</feature>
<dbReference type="InterPro" id="IPR019734">
    <property type="entry name" value="TPR_rpt"/>
</dbReference>
<protein>
    <recommendedName>
        <fullName evidence="4">Tetratricopeptide repeat protein</fullName>
    </recommendedName>
</protein>
<dbReference type="EMBL" id="BSOE01000020">
    <property type="protein sequence ID" value="GLR03963.1"/>
    <property type="molecule type" value="Genomic_DNA"/>
</dbReference>
<evidence type="ECO:0000313" key="2">
    <source>
        <dbReference type="EMBL" id="GLR03963.1"/>
    </source>
</evidence>
<dbReference type="SUPFAM" id="SSF48452">
    <property type="entry name" value="TPR-like"/>
    <property type="match status" value="1"/>
</dbReference>
<dbReference type="PROSITE" id="PS50005">
    <property type="entry name" value="TPR"/>
    <property type="match status" value="1"/>
</dbReference>
<evidence type="ECO:0000256" key="1">
    <source>
        <dbReference type="PROSITE-ProRule" id="PRU00339"/>
    </source>
</evidence>
<evidence type="ECO:0000313" key="3">
    <source>
        <dbReference type="Proteomes" id="UP001156669"/>
    </source>
</evidence>